<dbReference type="PANTHER" id="PTHR13847">
    <property type="entry name" value="SARCOSINE DEHYDROGENASE-RELATED"/>
    <property type="match status" value="1"/>
</dbReference>
<reference evidence="2 3" key="1">
    <citation type="submission" date="2013-03" db="EMBL/GenBank/DDBJ databases">
        <title>The Genome Sequence of Phialophora europaea CBS 101466.</title>
        <authorList>
            <consortium name="The Broad Institute Genomics Platform"/>
            <person name="Cuomo C."/>
            <person name="de Hoog S."/>
            <person name="Gorbushina A."/>
            <person name="Walker B."/>
            <person name="Young S.K."/>
            <person name="Zeng Q."/>
            <person name="Gargeya S."/>
            <person name="Fitzgerald M."/>
            <person name="Haas B."/>
            <person name="Abouelleil A."/>
            <person name="Allen A.W."/>
            <person name="Alvarado L."/>
            <person name="Arachchi H.M."/>
            <person name="Berlin A.M."/>
            <person name="Chapman S.B."/>
            <person name="Gainer-Dewar J."/>
            <person name="Goldberg J."/>
            <person name="Griggs A."/>
            <person name="Gujja S."/>
            <person name="Hansen M."/>
            <person name="Howarth C."/>
            <person name="Imamovic A."/>
            <person name="Ireland A."/>
            <person name="Larimer J."/>
            <person name="McCowan C."/>
            <person name="Murphy C."/>
            <person name="Pearson M."/>
            <person name="Poon T.W."/>
            <person name="Priest M."/>
            <person name="Roberts A."/>
            <person name="Saif S."/>
            <person name="Shea T."/>
            <person name="Sisk P."/>
            <person name="Sykes S."/>
            <person name="Wortman J."/>
            <person name="Nusbaum C."/>
            <person name="Birren B."/>
        </authorList>
    </citation>
    <scope>NUCLEOTIDE SEQUENCE [LARGE SCALE GENOMIC DNA]</scope>
    <source>
        <strain evidence="2 3">CBS 101466</strain>
    </source>
</reference>
<dbReference type="Gene3D" id="3.30.9.10">
    <property type="entry name" value="D-Amino Acid Oxidase, subunit A, domain 2"/>
    <property type="match status" value="1"/>
</dbReference>
<protein>
    <recommendedName>
        <fullName evidence="1">FAD dependent oxidoreductase domain-containing protein</fullName>
    </recommendedName>
</protein>
<dbReference type="InterPro" id="IPR006076">
    <property type="entry name" value="FAD-dep_OxRdtase"/>
</dbReference>
<dbReference type="Proteomes" id="UP000030752">
    <property type="component" value="Unassembled WGS sequence"/>
</dbReference>
<dbReference type="VEuPathDB" id="FungiDB:HMPREF1541_06830"/>
<dbReference type="InterPro" id="IPR036188">
    <property type="entry name" value="FAD/NAD-bd_sf"/>
</dbReference>
<dbReference type="RefSeq" id="XP_008719381.1">
    <property type="nucleotide sequence ID" value="XM_008721159.1"/>
</dbReference>
<sequence>MEVPGATLSKLLQQVNADPLLPRKTPTEAFWQLPAHETLSAVQSPELPQQVEYAIIGSGVTGCSIAQNLLEHASCPKDSRVSVFEARTLCSGATGRNGGALTSFVPYAFTKLTKQFGEEQAVKIGRFAYRTLDKMHELGKSSPEFLDASEVRRVRDIVGFVDQKSFEEAKISFKKYDEMVPECTLNSEILDAEEARERYNVKNVSGAVLFDCGAFWPYRLITRIWAQLLMSHPNQLTIETTTPVTSITHDGSTSAYPYTLSTPRGSVKAAHVIHATNGYTGHLLPSLRGKLHPLRGTMSTQVATPAFGSHGTARAWSISSAGQLSDDGVFETGLYYSNQNPKTTDIFIGGEKVRMDEMFVADDTVVRDEARENIETVLPRYFENGWAEGQRPEVRKVWSGIMGFTSDGLPLVGRLAREVSGRDGQGEWVAAGFNGYGMPQCWSAGEAVAKMMLGDEDEVRTWLPECYLITEERLARMSGEASLKHLMG</sequence>
<evidence type="ECO:0000313" key="3">
    <source>
        <dbReference type="Proteomes" id="UP000030752"/>
    </source>
</evidence>
<dbReference type="InParanoid" id="W2RQQ4"/>
<dbReference type="EMBL" id="KB822722">
    <property type="protein sequence ID" value="ETN38792.1"/>
    <property type="molecule type" value="Genomic_DNA"/>
</dbReference>
<dbReference type="GO" id="GO:0005737">
    <property type="term" value="C:cytoplasm"/>
    <property type="evidence" value="ECO:0007669"/>
    <property type="project" value="TreeGrafter"/>
</dbReference>
<dbReference type="STRING" id="1220924.W2RQQ4"/>
<dbReference type="GeneID" id="19974169"/>
<gene>
    <name evidence="2" type="ORF">HMPREF1541_06830</name>
</gene>
<dbReference type="PANTHER" id="PTHR13847:SF213">
    <property type="entry name" value="DEPENDENT OXIDOREDUCTASE, PUTATIVE-RELATED"/>
    <property type="match status" value="1"/>
</dbReference>
<dbReference type="OrthoDB" id="512662at2759"/>
<feature type="domain" description="FAD dependent oxidoreductase" evidence="1">
    <location>
        <begin position="53"/>
        <end position="451"/>
    </location>
</feature>
<dbReference type="SUPFAM" id="SSF51905">
    <property type="entry name" value="FAD/NAD(P)-binding domain"/>
    <property type="match status" value="1"/>
</dbReference>
<dbReference type="Gene3D" id="3.50.50.60">
    <property type="entry name" value="FAD/NAD(P)-binding domain"/>
    <property type="match status" value="1"/>
</dbReference>
<dbReference type="AlphaFoldDB" id="W2RQQ4"/>
<accession>W2RQQ4</accession>
<organism evidence="2 3">
    <name type="scientific">Cyphellophora europaea (strain CBS 101466)</name>
    <name type="common">Phialophora europaea</name>
    <dbReference type="NCBI Taxonomy" id="1220924"/>
    <lineage>
        <taxon>Eukaryota</taxon>
        <taxon>Fungi</taxon>
        <taxon>Dikarya</taxon>
        <taxon>Ascomycota</taxon>
        <taxon>Pezizomycotina</taxon>
        <taxon>Eurotiomycetes</taxon>
        <taxon>Chaetothyriomycetidae</taxon>
        <taxon>Chaetothyriales</taxon>
        <taxon>Cyphellophoraceae</taxon>
        <taxon>Cyphellophora</taxon>
    </lineage>
</organism>
<name>W2RQQ4_CYPE1</name>
<dbReference type="HOGENOM" id="CLU_022730_2_1_1"/>
<evidence type="ECO:0000259" key="1">
    <source>
        <dbReference type="Pfam" id="PF01266"/>
    </source>
</evidence>
<dbReference type="Pfam" id="PF01266">
    <property type="entry name" value="DAO"/>
    <property type="match status" value="1"/>
</dbReference>
<evidence type="ECO:0000313" key="2">
    <source>
        <dbReference type="EMBL" id="ETN38792.1"/>
    </source>
</evidence>
<proteinExistence type="predicted"/>
<keyword evidence="3" id="KW-1185">Reference proteome</keyword>
<dbReference type="eggNOG" id="ENOG502SK7Z">
    <property type="taxonomic scope" value="Eukaryota"/>
</dbReference>